<keyword evidence="4" id="KW-1185">Reference proteome</keyword>
<feature type="transmembrane region" description="Helical" evidence="2">
    <location>
        <begin position="112"/>
        <end position="135"/>
    </location>
</feature>
<organism evidence="4">
    <name type="scientific">Caenorhabditis brenneri</name>
    <name type="common">Nematode worm</name>
    <dbReference type="NCBI Taxonomy" id="135651"/>
    <lineage>
        <taxon>Eukaryota</taxon>
        <taxon>Metazoa</taxon>
        <taxon>Ecdysozoa</taxon>
        <taxon>Nematoda</taxon>
        <taxon>Chromadorea</taxon>
        <taxon>Rhabditida</taxon>
        <taxon>Rhabditina</taxon>
        <taxon>Rhabditomorpha</taxon>
        <taxon>Rhabditoidea</taxon>
        <taxon>Rhabditidae</taxon>
        <taxon>Peloderinae</taxon>
        <taxon>Caenorhabditis</taxon>
    </lineage>
</organism>
<reference evidence="4" key="1">
    <citation type="submission" date="2011-07" db="EMBL/GenBank/DDBJ databases">
        <authorList>
            <consortium name="Caenorhabditis brenneri Sequencing and Analysis Consortium"/>
            <person name="Wilson R.K."/>
        </authorList>
    </citation>
    <scope>NUCLEOTIDE SEQUENCE [LARGE SCALE GENOMIC DNA]</scope>
    <source>
        <strain evidence="4">PB2801</strain>
    </source>
</reference>
<feature type="region of interest" description="Disordered" evidence="1">
    <location>
        <begin position="68"/>
        <end position="87"/>
    </location>
</feature>
<dbReference type="Proteomes" id="UP000008068">
    <property type="component" value="Unassembled WGS sequence"/>
</dbReference>
<dbReference type="OrthoDB" id="5806958at2759"/>
<dbReference type="eggNOG" id="ENOG502TIXC">
    <property type="taxonomic scope" value="Eukaryota"/>
</dbReference>
<feature type="compositionally biased region" description="Basic and acidic residues" evidence="1">
    <location>
        <begin position="68"/>
        <end position="78"/>
    </location>
</feature>
<dbReference type="AlphaFoldDB" id="G0N8G5"/>
<protein>
    <submittedName>
        <fullName evidence="3">Uncharacterized protein</fullName>
    </submittedName>
</protein>
<dbReference type="FunCoup" id="G0N8G5">
    <property type="interactions" value="1255"/>
</dbReference>
<sequence length="220" mass="25027">MAPKTAANSKITATEVFDHAVISIENYKETQTWFLVLIGVLVLLTSVLCGLWCLLAAKNVKEDGRIQFDDDDDRDKSKGSRSTAGSDFSVVEMEKEEVKETGGIKNYLTETYCLVMTGILISIFVSCGSWCIYAAGKISEEASVYHFEKEFKPDDENSKSKFKRKPAGACRIQIEREKNQRDSRDYVKLKKVFTFLSTFNFFEVYDPDVSDFKSPEHFRV</sequence>
<evidence type="ECO:0000256" key="1">
    <source>
        <dbReference type="SAM" id="MobiDB-lite"/>
    </source>
</evidence>
<evidence type="ECO:0000313" key="3">
    <source>
        <dbReference type="EMBL" id="EGT55362.1"/>
    </source>
</evidence>
<name>G0N8G5_CAEBE</name>
<accession>G0N8G5</accession>
<evidence type="ECO:0000256" key="2">
    <source>
        <dbReference type="SAM" id="Phobius"/>
    </source>
</evidence>
<dbReference type="EMBL" id="GL379850">
    <property type="protein sequence ID" value="EGT55362.1"/>
    <property type="molecule type" value="Genomic_DNA"/>
</dbReference>
<keyword evidence="2" id="KW-0812">Transmembrane</keyword>
<dbReference type="STRING" id="135651.G0N8G5"/>
<evidence type="ECO:0000313" key="4">
    <source>
        <dbReference type="Proteomes" id="UP000008068"/>
    </source>
</evidence>
<dbReference type="InParanoid" id="G0N8G5"/>
<keyword evidence="2" id="KW-1133">Transmembrane helix</keyword>
<dbReference type="HOGENOM" id="CLU_1257057_0_0_1"/>
<keyword evidence="2" id="KW-0472">Membrane</keyword>
<gene>
    <name evidence="3" type="ORF">CAEBREN_03467</name>
</gene>
<feature type="transmembrane region" description="Helical" evidence="2">
    <location>
        <begin position="33"/>
        <end position="57"/>
    </location>
</feature>
<proteinExistence type="predicted"/>